<dbReference type="Proteomes" id="UP000643701">
    <property type="component" value="Unassembled WGS sequence"/>
</dbReference>
<protein>
    <submittedName>
        <fullName evidence="2">HD domain-containing protein</fullName>
    </submittedName>
</protein>
<organism evidence="2 3">
    <name type="scientific">Psychroflexus maritimus</name>
    <dbReference type="NCBI Taxonomy" id="2714865"/>
    <lineage>
        <taxon>Bacteria</taxon>
        <taxon>Pseudomonadati</taxon>
        <taxon>Bacteroidota</taxon>
        <taxon>Flavobacteriia</taxon>
        <taxon>Flavobacteriales</taxon>
        <taxon>Flavobacteriaceae</taxon>
        <taxon>Psychroflexus</taxon>
    </lineage>
</organism>
<dbReference type="EMBL" id="JAANAS010000040">
    <property type="protein sequence ID" value="NGZ89702.1"/>
    <property type="molecule type" value="Genomic_DNA"/>
</dbReference>
<dbReference type="SUPFAM" id="SSF109604">
    <property type="entry name" value="HD-domain/PDEase-like"/>
    <property type="match status" value="1"/>
</dbReference>
<feature type="domain" description="HD" evidence="1">
    <location>
        <begin position="31"/>
        <end position="134"/>
    </location>
</feature>
<dbReference type="InterPro" id="IPR003607">
    <property type="entry name" value="HD/PDEase_dom"/>
</dbReference>
<evidence type="ECO:0000313" key="2">
    <source>
        <dbReference type="EMBL" id="NGZ89702.1"/>
    </source>
</evidence>
<evidence type="ECO:0000313" key="3">
    <source>
        <dbReference type="Proteomes" id="UP000643701"/>
    </source>
</evidence>
<dbReference type="SMART" id="SM00471">
    <property type="entry name" value="HDc"/>
    <property type="match status" value="1"/>
</dbReference>
<sequence>MNTLTASETQIIQSVKEQLRKEFLLAESSHNWQHVLRVEKNALDLLQQTPQANTFIVLLGVYLHDIADAKFHDGNEEIGPQKTFNLLSNYPISKSIIDEVVFIVKYMSFRSSFQQVEKNLNFQLVQDADRLDAMGAIGIARAFQYGGYKNRKLYSNLPPKNHQSKSEYKKSESATLQHFFEKLLKLKDLMNTQAAQVEAQKRHQFMLLFLNQFSQEIQATDWLKEALFEVEEKNIN</sequence>
<dbReference type="AlphaFoldDB" id="A0A967ACF9"/>
<evidence type="ECO:0000259" key="1">
    <source>
        <dbReference type="PROSITE" id="PS51831"/>
    </source>
</evidence>
<dbReference type="Gene3D" id="1.10.3210.50">
    <property type="match status" value="1"/>
</dbReference>
<dbReference type="CDD" id="cd00077">
    <property type="entry name" value="HDc"/>
    <property type="match status" value="1"/>
</dbReference>
<keyword evidence="3" id="KW-1185">Reference proteome</keyword>
<reference evidence="2" key="1">
    <citation type="submission" date="2020-03" db="EMBL/GenBank/DDBJ databases">
        <title>Psychroflexus Maritimus sp. nov., isolate from marine sediment.</title>
        <authorList>
            <person name="Zhong Y.-L."/>
        </authorList>
    </citation>
    <scope>NUCLEOTIDE SEQUENCE</scope>
    <source>
        <strain evidence="2">C1</strain>
    </source>
</reference>
<comment type="caution">
    <text evidence="2">The sequence shown here is derived from an EMBL/GenBank/DDBJ whole genome shotgun (WGS) entry which is preliminary data.</text>
</comment>
<name>A0A967ACF9_9FLAO</name>
<dbReference type="PROSITE" id="PS51831">
    <property type="entry name" value="HD"/>
    <property type="match status" value="1"/>
</dbReference>
<dbReference type="RefSeq" id="WP_166399965.1">
    <property type="nucleotide sequence ID" value="NZ_JAANAS010000040.1"/>
</dbReference>
<dbReference type="InterPro" id="IPR006674">
    <property type="entry name" value="HD_domain"/>
</dbReference>
<gene>
    <name evidence="2" type="ORF">G7034_05495</name>
</gene>
<accession>A0A967ACF9</accession>
<dbReference type="PANTHER" id="PTHR33594:SF1">
    <property type="entry name" value="HD_PDEASE DOMAIN-CONTAINING PROTEIN"/>
    <property type="match status" value="1"/>
</dbReference>
<proteinExistence type="predicted"/>
<dbReference type="PANTHER" id="PTHR33594">
    <property type="entry name" value="SUPERFAMILY HYDROLASE, PUTATIVE (AFU_ORTHOLOGUE AFUA_1G03035)-RELATED"/>
    <property type="match status" value="1"/>
</dbReference>
<dbReference type="Pfam" id="PF01966">
    <property type="entry name" value="HD"/>
    <property type="match status" value="1"/>
</dbReference>